<proteinExistence type="predicted"/>
<protein>
    <recommendedName>
        <fullName evidence="1">Putative tail fiber protein gp53-like C-terminal domain-containing protein</fullName>
    </recommendedName>
</protein>
<keyword evidence="3" id="KW-1185">Reference proteome</keyword>
<dbReference type="RefSeq" id="WP_183416413.1">
    <property type="nucleotide sequence ID" value="NZ_JACHXA010000004.1"/>
</dbReference>
<feature type="domain" description="Putative tail fiber protein gp53-like C-terminal" evidence="1">
    <location>
        <begin position="586"/>
        <end position="639"/>
    </location>
</feature>
<accession>A0A839SS34</accession>
<dbReference type="InterPro" id="IPR054075">
    <property type="entry name" value="Gp53-like_C"/>
</dbReference>
<dbReference type="Pfam" id="PF21882">
    <property type="entry name" value="Gp53-like_C"/>
    <property type="match status" value="1"/>
</dbReference>
<dbReference type="Gene3D" id="2.60.40.3940">
    <property type="match status" value="1"/>
</dbReference>
<evidence type="ECO:0000313" key="2">
    <source>
        <dbReference type="EMBL" id="MBB3065601.1"/>
    </source>
</evidence>
<organism evidence="2 3">
    <name type="scientific">Limibacillus halophilus</name>
    <dbReference type="NCBI Taxonomy" id="1579333"/>
    <lineage>
        <taxon>Bacteria</taxon>
        <taxon>Pseudomonadati</taxon>
        <taxon>Pseudomonadota</taxon>
        <taxon>Alphaproteobacteria</taxon>
        <taxon>Rhodospirillales</taxon>
        <taxon>Rhodovibrionaceae</taxon>
        <taxon>Limibacillus</taxon>
    </lineage>
</organism>
<evidence type="ECO:0000313" key="3">
    <source>
        <dbReference type="Proteomes" id="UP000581135"/>
    </source>
</evidence>
<gene>
    <name evidence="2" type="ORF">FHR98_001888</name>
</gene>
<evidence type="ECO:0000259" key="1">
    <source>
        <dbReference type="Pfam" id="PF21882"/>
    </source>
</evidence>
<comment type="caution">
    <text evidence="2">The sequence shown here is derived from an EMBL/GenBank/DDBJ whole genome shotgun (WGS) entry which is preliminary data.</text>
</comment>
<sequence length="660" mass="69302">MSVTTETNKIFYEGNGITDTFFFPFPVLEAEHLKVNLRAPDGTETESLLDATDGHFVLLEMQGEAGASVTFTSPPQDEHLVLIRRIVPLTQDAEYTAGDPFPAESHERVLDHRAMAEQQLQEQLSRVIKVPETDQSEDLLLPNEIVRANKLFGFDDLGAPEAVTKESLITDVLSVHDDASFVGTIGVNKPLNFAANLSATLDASGGVAVAVEGGQGSGLDADLFDGRDSADFAKLGAADANLFLGEQTFNHNVTFKADQAIVKFNGGAGSSNTDWNLRLIDEGEAGPIPPTLMLGYETGTNSNWALQITPSAKILRSDSDGLFYDGKLLAFDTGNPGNVPDASTTEKGIIEIATQAEVDSGGDSERAVTPTTLNTWAAGASGFLPVTGGTLTGNLRLANDNGIIEIARGDGTVAASWWTPVGEPEKPRFRVHDPADPNNWTAMRLEHQGDLFWRGLKLWGQHNDGSGSGLDADLLHGFIQSDQPTANTLARRQNDGSLLALTEISAQAPVANGESAFVLRGGGGAVRSEIRYDGVTEGLSLRLFGGAGTLRNEISLNADGSISINGQPLLTGGEGVLADPGYQVFGNGLILQWLNAAAGRGVPKFAAFPMTFPNAVLGVVTGETGGDAVVAAVTASGVSLQGPAGAEAPNTSAFCLSIGY</sequence>
<name>A0A839SS34_9PROT</name>
<dbReference type="Proteomes" id="UP000581135">
    <property type="component" value="Unassembled WGS sequence"/>
</dbReference>
<reference evidence="2 3" key="1">
    <citation type="submission" date="2020-08" db="EMBL/GenBank/DDBJ databases">
        <title>Genomic Encyclopedia of Type Strains, Phase III (KMG-III): the genomes of soil and plant-associated and newly described type strains.</title>
        <authorList>
            <person name="Whitman W."/>
        </authorList>
    </citation>
    <scope>NUCLEOTIDE SEQUENCE [LARGE SCALE GENOMIC DNA]</scope>
    <source>
        <strain evidence="2 3">CECT 8803</strain>
    </source>
</reference>
<dbReference type="EMBL" id="JACHXA010000004">
    <property type="protein sequence ID" value="MBB3065601.1"/>
    <property type="molecule type" value="Genomic_DNA"/>
</dbReference>
<dbReference type="AlphaFoldDB" id="A0A839SS34"/>